<dbReference type="Proteomes" id="UP001152533">
    <property type="component" value="Unassembled WGS sequence"/>
</dbReference>
<dbReference type="AlphaFoldDB" id="A0A9W4S3V9"/>
<protein>
    <submittedName>
        <fullName evidence="1">Uncharacterized protein</fullName>
    </submittedName>
</protein>
<name>A0A9W4S3V9_9PEZI</name>
<reference evidence="1" key="1">
    <citation type="submission" date="2022-08" db="EMBL/GenBank/DDBJ databases">
        <authorList>
            <person name="Giroux E."/>
            <person name="Giroux E."/>
        </authorList>
    </citation>
    <scope>NUCLEOTIDE SEQUENCE</scope>
    <source>
        <strain evidence="1">H1091258</strain>
    </source>
</reference>
<organism evidence="1 2">
    <name type="scientific">Colletotrichum noveboracense</name>
    <dbReference type="NCBI Taxonomy" id="2664923"/>
    <lineage>
        <taxon>Eukaryota</taxon>
        <taxon>Fungi</taxon>
        <taxon>Dikarya</taxon>
        <taxon>Ascomycota</taxon>
        <taxon>Pezizomycotina</taxon>
        <taxon>Sordariomycetes</taxon>
        <taxon>Hypocreomycetidae</taxon>
        <taxon>Glomerellales</taxon>
        <taxon>Glomerellaceae</taxon>
        <taxon>Colletotrichum</taxon>
        <taxon>Colletotrichum gloeosporioides species complex</taxon>
    </lineage>
</organism>
<proteinExistence type="predicted"/>
<sequence length="354" mass="38497">MAPVVPDEAVFTYDKKAKEKVRKCGTSAKRKAVQLGKAARVFSAVIHFNPTYGQLDGAVYIPEGQSMPDVNQFLGKVVNGTHELVGQRRGTRRRRKTTDAEPSQILETGNTRMVEVASSIKEEPDFVVTEVAGTNGVTNEDADAPHEIEADEHCVAIFGNTASDTQRDEAPSGEDPISLADHRLPTETAQFGQDVCGAEDYVMDGTDTASAINQSEEDSFVGLLEVGLHDLLEMEGDGNCAHVLGPVDESGLGKLEGGSTDINSDQERSQMEKTGGEGLMEARAETSKAALKRGKKTPRTPPTSARVCHATRSTQRIQRFLYLVFKQIRLARQQEAFETGCHKSVYEAVNIEDN</sequence>
<accession>A0A9W4S3V9</accession>
<gene>
    <name evidence="1" type="ORF">CGXH109_LOCUS125692</name>
</gene>
<dbReference type="EMBL" id="CAMGZC010001600">
    <property type="protein sequence ID" value="CAI0653252.1"/>
    <property type="molecule type" value="Genomic_DNA"/>
</dbReference>
<keyword evidence="2" id="KW-1185">Reference proteome</keyword>
<evidence type="ECO:0000313" key="1">
    <source>
        <dbReference type="EMBL" id="CAI0653252.1"/>
    </source>
</evidence>
<comment type="caution">
    <text evidence="1">The sequence shown here is derived from an EMBL/GenBank/DDBJ whole genome shotgun (WGS) entry which is preliminary data.</text>
</comment>
<evidence type="ECO:0000313" key="2">
    <source>
        <dbReference type="Proteomes" id="UP001152533"/>
    </source>
</evidence>